<reference evidence="2 3" key="1">
    <citation type="submission" date="2020-03" db="EMBL/GenBank/DDBJ databases">
        <title>Whole genome shotgun sequence of Phytohabitans rumicis NBRC 108638.</title>
        <authorList>
            <person name="Komaki H."/>
            <person name="Tamura T."/>
        </authorList>
    </citation>
    <scope>NUCLEOTIDE SEQUENCE [LARGE SCALE GENOMIC DNA]</scope>
    <source>
        <strain evidence="2 3">NBRC 108638</strain>
    </source>
</reference>
<keyword evidence="1" id="KW-1133">Transmembrane helix</keyword>
<reference evidence="2 3" key="2">
    <citation type="submission" date="2020-03" db="EMBL/GenBank/DDBJ databases">
        <authorList>
            <person name="Ichikawa N."/>
            <person name="Kimura A."/>
            <person name="Kitahashi Y."/>
            <person name="Uohara A."/>
        </authorList>
    </citation>
    <scope>NUCLEOTIDE SEQUENCE [LARGE SCALE GENOMIC DNA]</scope>
    <source>
        <strain evidence="2 3">NBRC 108638</strain>
    </source>
</reference>
<keyword evidence="1" id="KW-0472">Membrane</keyword>
<organism evidence="2 3">
    <name type="scientific">Phytohabitans rumicis</name>
    <dbReference type="NCBI Taxonomy" id="1076125"/>
    <lineage>
        <taxon>Bacteria</taxon>
        <taxon>Bacillati</taxon>
        <taxon>Actinomycetota</taxon>
        <taxon>Actinomycetes</taxon>
        <taxon>Micromonosporales</taxon>
        <taxon>Micromonosporaceae</taxon>
    </lineage>
</organism>
<sequence length="210" mass="23544">METTQRPSLARRAMAYESAMWRSFFRWILRRDTTPPPGVQAFGYVGVVRPILMAFIVLSGVEIPIFDLIISRLVPWEWVRWTVLGLGIYGFIWMLGLLAMLTLHPHLVDDTGIRIRNSISLDLTIPWDNIAAVNGRYRSLASSKGVQIEHDDSGPIVNLAAAGQTNVDITLREPAALPLPKGPSEPTTRVRIYADQPDAFVASVRERVLR</sequence>
<keyword evidence="1" id="KW-0812">Transmembrane</keyword>
<proteinExistence type="predicted"/>
<evidence type="ECO:0008006" key="4">
    <source>
        <dbReference type="Google" id="ProtNLM"/>
    </source>
</evidence>
<feature type="transmembrane region" description="Helical" evidence="1">
    <location>
        <begin position="78"/>
        <end position="101"/>
    </location>
</feature>
<dbReference type="Proteomes" id="UP000482960">
    <property type="component" value="Unassembled WGS sequence"/>
</dbReference>
<dbReference type="RefSeq" id="WP_173081211.1">
    <property type="nucleotide sequence ID" value="NZ_BAABJB010000018.1"/>
</dbReference>
<accession>A0A6V8LH90</accession>
<dbReference type="AlphaFoldDB" id="A0A6V8LH90"/>
<feature type="transmembrane region" description="Helical" evidence="1">
    <location>
        <begin position="41"/>
        <end position="66"/>
    </location>
</feature>
<evidence type="ECO:0000313" key="2">
    <source>
        <dbReference type="EMBL" id="GFJ94231.1"/>
    </source>
</evidence>
<gene>
    <name evidence="2" type="ORF">Prum_078730</name>
</gene>
<protein>
    <recommendedName>
        <fullName evidence="4">PH domain-containing protein</fullName>
    </recommendedName>
</protein>
<keyword evidence="3" id="KW-1185">Reference proteome</keyword>
<evidence type="ECO:0000256" key="1">
    <source>
        <dbReference type="SAM" id="Phobius"/>
    </source>
</evidence>
<dbReference type="EMBL" id="BLPG01000001">
    <property type="protein sequence ID" value="GFJ94231.1"/>
    <property type="molecule type" value="Genomic_DNA"/>
</dbReference>
<evidence type="ECO:0000313" key="3">
    <source>
        <dbReference type="Proteomes" id="UP000482960"/>
    </source>
</evidence>
<comment type="caution">
    <text evidence="2">The sequence shown here is derived from an EMBL/GenBank/DDBJ whole genome shotgun (WGS) entry which is preliminary data.</text>
</comment>
<name>A0A6V8LH90_9ACTN</name>